<gene>
    <name evidence="1" type="ORF">COLO4_24872</name>
</gene>
<organism evidence="1 2">
    <name type="scientific">Corchorus olitorius</name>
    <dbReference type="NCBI Taxonomy" id="93759"/>
    <lineage>
        <taxon>Eukaryota</taxon>
        <taxon>Viridiplantae</taxon>
        <taxon>Streptophyta</taxon>
        <taxon>Embryophyta</taxon>
        <taxon>Tracheophyta</taxon>
        <taxon>Spermatophyta</taxon>
        <taxon>Magnoliopsida</taxon>
        <taxon>eudicotyledons</taxon>
        <taxon>Gunneridae</taxon>
        <taxon>Pentapetalae</taxon>
        <taxon>rosids</taxon>
        <taxon>malvids</taxon>
        <taxon>Malvales</taxon>
        <taxon>Malvaceae</taxon>
        <taxon>Grewioideae</taxon>
        <taxon>Apeibeae</taxon>
        <taxon>Corchorus</taxon>
    </lineage>
</organism>
<dbReference type="Proteomes" id="UP000187203">
    <property type="component" value="Unassembled WGS sequence"/>
</dbReference>
<keyword evidence="2" id="KW-1185">Reference proteome</keyword>
<dbReference type="EMBL" id="AWUE01018829">
    <property type="protein sequence ID" value="OMO78042.1"/>
    <property type="molecule type" value="Genomic_DNA"/>
</dbReference>
<protein>
    <submittedName>
        <fullName evidence="1">Uncharacterized protein</fullName>
    </submittedName>
</protein>
<comment type="caution">
    <text evidence="1">The sequence shown here is derived from an EMBL/GenBank/DDBJ whole genome shotgun (WGS) entry which is preliminary data.</text>
</comment>
<accession>A0A1R3I620</accession>
<reference evidence="2" key="1">
    <citation type="submission" date="2013-09" db="EMBL/GenBank/DDBJ databases">
        <title>Corchorus olitorius genome sequencing.</title>
        <authorList>
            <person name="Alam M."/>
            <person name="Haque M.S."/>
            <person name="Islam M.S."/>
            <person name="Emdad E.M."/>
            <person name="Islam M.M."/>
            <person name="Ahmed B."/>
            <person name="Halim A."/>
            <person name="Hossen Q.M.M."/>
            <person name="Hossain M.Z."/>
            <person name="Ahmed R."/>
            <person name="Khan M.M."/>
            <person name="Islam R."/>
            <person name="Rashid M.M."/>
            <person name="Khan S.A."/>
            <person name="Rahman M.S."/>
            <person name="Alam M."/>
            <person name="Yahiya A.S."/>
            <person name="Khan M.S."/>
            <person name="Azam M.S."/>
            <person name="Haque T."/>
            <person name="Lashkar M.Z.H."/>
            <person name="Akhand A.I."/>
            <person name="Morshed G."/>
            <person name="Roy S."/>
            <person name="Uddin K.S."/>
            <person name="Rabeya T."/>
            <person name="Hossain A.S."/>
            <person name="Chowdhury A."/>
            <person name="Snigdha A.R."/>
            <person name="Mortoza M.S."/>
            <person name="Matin S.A."/>
            <person name="Hoque S.M.E."/>
            <person name="Islam M.K."/>
            <person name="Roy D.K."/>
            <person name="Haider R."/>
            <person name="Moosa M.M."/>
            <person name="Elias S.M."/>
            <person name="Hasan A.M."/>
            <person name="Jahan S."/>
            <person name="Shafiuddin M."/>
            <person name="Mahmood N."/>
            <person name="Shommy N.S."/>
        </authorList>
    </citation>
    <scope>NUCLEOTIDE SEQUENCE [LARGE SCALE GENOMIC DNA]</scope>
    <source>
        <strain evidence="2">cv. O-4</strain>
    </source>
</reference>
<evidence type="ECO:0000313" key="2">
    <source>
        <dbReference type="Proteomes" id="UP000187203"/>
    </source>
</evidence>
<dbReference type="AlphaFoldDB" id="A0A1R3I620"/>
<evidence type="ECO:0000313" key="1">
    <source>
        <dbReference type="EMBL" id="OMO78042.1"/>
    </source>
</evidence>
<name>A0A1R3I620_9ROSI</name>
<proteinExistence type="predicted"/>
<sequence>MEINNTLYLSSSAIASVTAIRNIFRGLVILLQQAAGEKSDFAG</sequence>